<dbReference type="Pfam" id="PF12937">
    <property type="entry name" value="F-box-like"/>
    <property type="match status" value="1"/>
</dbReference>
<comment type="caution">
    <text evidence="3">The sequence shown here is derived from an EMBL/GenBank/DDBJ whole genome shotgun (WGS) entry which is preliminary data.</text>
</comment>
<evidence type="ECO:0000313" key="4">
    <source>
        <dbReference type="Proteomes" id="UP000717515"/>
    </source>
</evidence>
<dbReference type="SUPFAM" id="SSF81383">
    <property type="entry name" value="F-box domain"/>
    <property type="match status" value="1"/>
</dbReference>
<feature type="domain" description="F-box" evidence="2">
    <location>
        <begin position="1"/>
        <end position="46"/>
    </location>
</feature>
<dbReference type="InterPro" id="IPR036047">
    <property type="entry name" value="F-box-like_dom_sf"/>
</dbReference>
<feature type="region of interest" description="Disordered" evidence="1">
    <location>
        <begin position="194"/>
        <end position="225"/>
    </location>
</feature>
<accession>A0A9P8A114</accession>
<dbReference type="EMBL" id="JAIFTL010000149">
    <property type="protein sequence ID" value="KAG9322397.1"/>
    <property type="molecule type" value="Genomic_DNA"/>
</dbReference>
<organism evidence="3 4">
    <name type="scientific">Mortierella alpina</name>
    <name type="common">Oleaginous fungus</name>
    <name type="synonym">Mortierella renispora</name>
    <dbReference type="NCBI Taxonomy" id="64518"/>
    <lineage>
        <taxon>Eukaryota</taxon>
        <taxon>Fungi</taxon>
        <taxon>Fungi incertae sedis</taxon>
        <taxon>Mucoromycota</taxon>
        <taxon>Mortierellomycotina</taxon>
        <taxon>Mortierellomycetes</taxon>
        <taxon>Mortierellales</taxon>
        <taxon>Mortierellaceae</taxon>
        <taxon>Mortierella</taxon>
    </lineage>
</organism>
<sequence length="381" mass="43843">MLILEIPDEILYHLLTYAEDTDLQSLALTCKRLRSIALDGPLRRHILLIRTPARLNSSLSARPSRDVLATQNILRGIHVRQNIQQGHYIGGAASVRSYHVSCRLERQMVSLRIAKKLRVRPDWTELVERGLIPAEMFVTQEDSEAKQKWTAYRVKQRSQRQRQLPQLEQHLYETPEAQSGGRAWNFETFKSDAAVGGTAPTSSTPTRSMVAGESSTQYQNRPRRQRKSISMVLVPKIELLRKAMDRDRLSRLVQKRPSPFELNQSPKTATVLRAYHLIAFSTISPDLVPLTAQLSFLLKGERLSHWLYSRPSLSVMLNERHLLKTDARTAWMVCPGVSQKVKFYEGLIQETRHYEQQQEAFMYHMHPYHHAEVSIETTTVS</sequence>
<evidence type="ECO:0000259" key="2">
    <source>
        <dbReference type="PROSITE" id="PS50181"/>
    </source>
</evidence>
<dbReference type="Proteomes" id="UP000717515">
    <property type="component" value="Unassembled WGS sequence"/>
</dbReference>
<dbReference type="PROSITE" id="PS50181">
    <property type="entry name" value="FBOX"/>
    <property type="match status" value="1"/>
</dbReference>
<name>A0A9P8A114_MORAP</name>
<dbReference type="SMART" id="SM00256">
    <property type="entry name" value="FBOX"/>
    <property type="match status" value="1"/>
</dbReference>
<proteinExistence type="predicted"/>
<evidence type="ECO:0000256" key="1">
    <source>
        <dbReference type="SAM" id="MobiDB-lite"/>
    </source>
</evidence>
<protein>
    <recommendedName>
        <fullName evidence="2">F-box domain-containing protein</fullName>
    </recommendedName>
</protein>
<reference evidence="3" key="1">
    <citation type="submission" date="2021-07" db="EMBL/GenBank/DDBJ databases">
        <title>Draft genome of Mortierella alpina, strain LL118, isolated from an aspen leaf litter sample.</title>
        <authorList>
            <person name="Yang S."/>
            <person name="Vinatzer B.A."/>
        </authorList>
    </citation>
    <scope>NUCLEOTIDE SEQUENCE</scope>
    <source>
        <strain evidence="3">LL118</strain>
    </source>
</reference>
<dbReference type="AlphaFoldDB" id="A0A9P8A114"/>
<feature type="compositionally biased region" description="Polar residues" evidence="1">
    <location>
        <begin position="199"/>
        <end position="220"/>
    </location>
</feature>
<gene>
    <name evidence="3" type="ORF">KVV02_005280</name>
</gene>
<dbReference type="InterPro" id="IPR001810">
    <property type="entry name" value="F-box_dom"/>
</dbReference>
<dbReference type="CDD" id="cd09917">
    <property type="entry name" value="F-box_SF"/>
    <property type="match status" value="1"/>
</dbReference>
<evidence type="ECO:0000313" key="3">
    <source>
        <dbReference type="EMBL" id="KAG9322397.1"/>
    </source>
</evidence>